<sequence length="344" mass="40040">MITSYISDNLSQYFVNIDLSPQEVMQWEILDLIIFSYANYISLKSGRTLHSSQVVNFLSSYIYKITCKKKIFRSNHIHSLHKCFYCLQVSVKFRVKFYTLEKYRNASIKLNISHLILYTKRNQNQNPILLLSYTSFGKMSDVPTRNYIAHLTEVLEDQVQPLSTSLRYYVEFLRDASEAIEKRRYPRVIVKLFKEIKKADDPRGLKTGEMAYALNMAWSPTGRIIIRKTADPKIFIIRFSNAADFADAIYSIPNRVHGKLLSMRMFNSDTKVEEVDFIVQDYWVRLNLRGDLVEKGFVAKQVACKIGRVLTLIGFSTWKFLMALAENAGLWMEITQKKSVKPEL</sequence>
<accession>A0AAD4T7X1</accession>
<keyword evidence="2" id="KW-1185">Reference proteome</keyword>
<gene>
    <name evidence="1" type="ORF">MKW98_023075</name>
</gene>
<proteinExistence type="predicted"/>
<evidence type="ECO:0000313" key="2">
    <source>
        <dbReference type="Proteomes" id="UP001202328"/>
    </source>
</evidence>
<evidence type="ECO:0000313" key="1">
    <source>
        <dbReference type="EMBL" id="KAI3945801.1"/>
    </source>
</evidence>
<dbReference type="Proteomes" id="UP001202328">
    <property type="component" value="Unassembled WGS sequence"/>
</dbReference>
<dbReference type="EMBL" id="JAJJMB010003726">
    <property type="protein sequence ID" value="KAI3945801.1"/>
    <property type="molecule type" value="Genomic_DNA"/>
</dbReference>
<organism evidence="1 2">
    <name type="scientific">Papaver atlanticum</name>
    <dbReference type="NCBI Taxonomy" id="357466"/>
    <lineage>
        <taxon>Eukaryota</taxon>
        <taxon>Viridiplantae</taxon>
        <taxon>Streptophyta</taxon>
        <taxon>Embryophyta</taxon>
        <taxon>Tracheophyta</taxon>
        <taxon>Spermatophyta</taxon>
        <taxon>Magnoliopsida</taxon>
        <taxon>Ranunculales</taxon>
        <taxon>Papaveraceae</taxon>
        <taxon>Papaveroideae</taxon>
        <taxon>Papaver</taxon>
    </lineage>
</organism>
<dbReference type="AlphaFoldDB" id="A0AAD4T7X1"/>
<name>A0AAD4T7X1_9MAGN</name>
<comment type="caution">
    <text evidence="1">The sequence shown here is derived from an EMBL/GenBank/DDBJ whole genome shotgun (WGS) entry which is preliminary data.</text>
</comment>
<reference evidence="1" key="1">
    <citation type="submission" date="2022-04" db="EMBL/GenBank/DDBJ databases">
        <title>A functionally conserved STORR gene fusion in Papaver species that diverged 16.8 million years ago.</title>
        <authorList>
            <person name="Catania T."/>
        </authorList>
    </citation>
    <scope>NUCLEOTIDE SEQUENCE</scope>
    <source>
        <strain evidence="1">S-188037</strain>
    </source>
</reference>
<protein>
    <submittedName>
        <fullName evidence="1">Uncharacterized protein</fullName>
    </submittedName>
</protein>